<dbReference type="Proteomes" id="UP000281521">
    <property type="component" value="Unassembled WGS sequence"/>
</dbReference>
<sequence length="144" mass="16496">METLVKLATIASPLVSAGVAIWAILVAKSTISENKEIAKKTIADTAYQAYLQLAMENPHFSKGYSADCRQERDPMYDQYVWYVARMIFCFEKIIEVEGNLKDSSWTNTLEKHLKFHSEHFKKTKVVEETLYISPILDLIRCATN</sequence>
<dbReference type="AlphaFoldDB" id="A0A3P5DS11"/>
<organism evidence="1 2">
    <name type="scientific">Escherichia coli</name>
    <dbReference type="NCBI Taxonomy" id="562"/>
    <lineage>
        <taxon>Bacteria</taxon>
        <taxon>Pseudomonadati</taxon>
        <taxon>Pseudomonadota</taxon>
        <taxon>Gammaproteobacteria</taxon>
        <taxon>Enterobacterales</taxon>
        <taxon>Enterobacteriaceae</taxon>
        <taxon>Escherichia</taxon>
    </lineage>
</organism>
<name>A0A3P5DS11_ECOLX</name>
<dbReference type="EMBL" id="UWXJ01000001">
    <property type="protein sequence ID" value="VCY84518.1"/>
    <property type="molecule type" value="Genomic_DNA"/>
</dbReference>
<dbReference type="RefSeq" id="WP_049024717.1">
    <property type="nucleotide sequence ID" value="NZ_CAXSKH010000001.1"/>
</dbReference>
<accession>A0A3P5DS11</accession>
<reference evidence="1 2" key="1">
    <citation type="submission" date="2018-10" db="EMBL/GenBank/DDBJ databases">
        <authorList>
            <person name="Noll B N."/>
        </authorList>
    </citation>
    <scope>NUCLEOTIDE SEQUENCE [LARGE SCALE GENOMIC DNA]</scope>
    <source>
        <strain evidence="1">Ecoli022</strain>
    </source>
</reference>
<evidence type="ECO:0000313" key="2">
    <source>
        <dbReference type="Proteomes" id="UP000281521"/>
    </source>
</evidence>
<gene>
    <name evidence="1" type="ORF">BANRA_03194</name>
</gene>
<proteinExistence type="predicted"/>
<evidence type="ECO:0000313" key="1">
    <source>
        <dbReference type="EMBL" id="VCY84518.1"/>
    </source>
</evidence>
<protein>
    <submittedName>
        <fullName evidence="1">Uncharacterized protein</fullName>
    </submittedName>
</protein>